<dbReference type="SMART" id="SM00710">
    <property type="entry name" value="PbH1"/>
    <property type="match status" value="5"/>
</dbReference>
<evidence type="ECO:0008006" key="3">
    <source>
        <dbReference type="Google" id="ProtNLM"/>
    </source>
</evidence>
<dbReference type="SUPFAM" id="SSF51126">
    <property type="entry name" value="Pectin lyase-like"/>
    <property type="match status" value="1"/>
</dbReference>
<dbReference type="EMBL" id="JBHLTQ010000019">
    <property type="protein sequence ID" value="MFC0605964.1"/>
    <property type="molecule type" value="Genomic_DNA"/>
</dbReference>
<comment type="caution">
    <text evidence="1">The sequence shown here is derived from an EMBL/GenBank/DDBJ whole genome shotgun (WGS) entry which is preliminary data.</text>
</comment>
<organism evidence="1 2">
    <name type="scientific">Winogradskyella pulchriflava</name>
    <dbReference type="NCBI Taxonomy" id="1110688"/>
    <lineage>
        <taxon>Bacteria</taxon>
        <taxon>Pseudomonadati</taxon>
        <taxon>Bacteroidota</taxon>
        <taxon>Flavobacteriia</taxon>
        <taxon>Flavobacteriales</taxon>
        <taxon>Flavobacteriaceae</taxon>
        <taxon>Winogradskyella</taxon>
    </lineage>
</organism>
<protein>
    <recommendedName>
        <fullName evidence="3">Right handed beta helix domain-containing protein</fullName>
    </recommendedName>
</protein>
<accession>A0ABV6QCE0</accession>
<evidence type="ECO:0000313" key="1">
    <source>
        <dbReference type="EMBL" id="MFC0605964.1"/>
    </source>
</evidence>
<gene>
    <name evidence="1" type="ORF">ACFFGA_15510</name>
</gene>
<evidence type="ECO:0000313" key="2">
    <source>
        <dbReference type="Proteomes" id="UP001589832"/>
    </source>
</evidence>
<dbReference type="RefSeq" id="WP_386065441.1">
    <property type="nucleotide sequence ID" value="NZ_JBHLTQ010000019.1"/>
</dbReference>
<keyword evidence="2" id="KW-1185">Reference proteome</keyword>
<reference evidence="1 2" key="1">
    <citation type="submission" date="2024-09" db="EMBL/GenBank/DDBJ databases">
        <authorList>
            <person name="Sun Q."/>
            <person name="Mori K."/>
        </authorList>
    </citation>
    <scope>NUCLEOTIDE SEQUENCE [LARGE SCALE GENOMIC DNA]</scope>
    <source>
        <strain evidence="1 2">NCAIM B.02481</strain>
    </source>
</reference>
<dbReference type="InterPro" id="IPR006626">
    <property type="entry name" value="PbH1"/>
</dbReference>
<name>A0ABV6QCE0_9FLAO</name>
<sequence length="532" mass="60190">MKQLILIVFLFLGLYSFAQKEFHVFPIDGKTIKGSPNGDGSITKPWDLQTALSQTSQRVNGGDIIWLHNGIYNGRYKSTIASTLKDKYITVTAYKNDKVVLNGNVESKEPHVLEVNGDRVIYKNFEITFLGSYPRLASDENFKTVTGINHVKGEDCKFQNLVIHNVPSSGMGSWKLTGGTSIEDCVIYNNGYQGQRGHGVGIYVQNQSSKIRHIRNNIIFNNYYKGIEVWSATSKTQKEFVKNVTLTDNVIFNNGAPSGKPWDNLIIASGDADGINVAKDITVKNNVLYHNTDFSDTKNFGYGSSLTLGFTARALVEDISIIDNIIIGRNNTLNILHAKSVEFKHNTVYTGYVHFEKSTLPALESGAMNFDYNKFHTRKTAGLRILKYKDYKLTDWQKIYNIDTNSEWNHLTDFEIDPVLMVSELSTKPNHYNVALLQKEGNDVLVDFSEYGIEEGTSYKIYDLENRAVVVKSGKISDNKKVMFPMALSAFEKPLHNTVATKSADNFGVFRIEFEKQKYKMSFFKRLFGWLF</sequence>
<dbReference type="InterPro" id="IPR011050">
    <property type="entry name" value="Pectin_lyase_fold/virulence"/>
</dbReference>
<proteinExistence type="predicted"/>
<dbReference type="InterPro" id="IPR012334">
    <property type="entry name" value="Pectin_lyas_fold"/>
</dbReference>
<dbReference type="Gene3D" id="2.160.20.10">
    <property type="entry name" value="Single-stranded right-handed beta-helix, Pectin lyase-like"/>
    <property type="match status" value="1"/>
</dbReference>
<dbReference type="Proteomes" id="UP001589832">
    <property type="component" value="Unassembled WGS sequence"/>
</dbReference>